<evidence type="ECO:0000256" key="1">
    <source>
        <dbReference type="SAM" id="Phobius"/>
    </source>
</evidence>
<dbReference type="NCBIfam" id="TIGR03816">
    <property type="entry name" value="tadE_like_DECH"/>
    <property type="match status" value="1"/>
</dbReference>
<dbReference type="Proteomes" id="UP000031890">
    <property type="component" value="Chromosome"/>
</dbReference>
<keyword evidence="1" id="KW-1133">Transmembrane helix</keyword>
<organism evidence="3 4">
    <name type="scientific">Corynebacterium singulare</name>
    <dbReference type="NCBI Taxonomy" id="161899"/>
    <lineage>
        <taxon>Bacteria</taxon>
        <taxon>Bacillati</taxon>
        <taxon>Actinomycetota</taxon>
        <taxon>Actinomycetes</taxon>
        <taxon>Mycobacteriales</taxon>
        <taxon>Corynebacteriaceae</taxon>
        <taxon>Corynebacterium</taxon>
    </lineage>
</organism>
<evidence type="ECO:0000313" key="4">
    <source>
        <dbReference type="Proteomes" id="UP000031890"/>
    </source>
</evidence>
<keyword evidence="3" id="KW-0347">Helicase</keyword>
<dbReference type="AlphaFoldDB" id="A0A0B6EMR9"/>
<name>A0A0B6EMR9_9CORY</name>
<dbReference type="STRING" id="161899.CSING_01330"/>
<dbReference type="OrthoDB" id="4427369at2"/>
<keyword evidence="3" id="KW-0378">Hydrolase</keyword>
<reference evidence="3 4" key="1">
    <citation type="journal article" date="2015" name="Genome Announc.">
        <title>Complete Genome Sequence and Annotation of Corynebacterium singulare DSM 44357, Isolated from a Human Semen Specimen.</title>
        <authorList>
            <person name="Merten M."/>
            <person name="Brinkrolf K."/>
            <person name="Albersmeier A."/>
            <person name="Kutter Y."/>
            <person name="Ruckert C."/>
            <person name="Tauch A."/>
        </authorList>
    </citation>
    <scope>NUCLEOTIDE SEQUENCE [LARGE SCALE GENOMIC DNA]</scope>
    <source>
        <strain evidence="3">IBS B52218</strain>
    </source>
</reference>
<protein>
    <submittedName>
        <fullName evidence="3">Helicase/secretion neighborhood TadE-like protein</fullName>
    </submittedName>
</protein>
<keyword evidence="1" id="KW-0472">Membrane</keyword>
<keyword evidence="3" id="KW-0067">ATP-binding</keyword>
<proteinExistence type="predicted"/>
<dbReference type="RefSeq" id="WP_084226132.1">
    <property type="nucleotide sequence ID" value="NZ_CP010827.1"/>
</dbReference>
<dbReference type="EMBL" id="CP010827">
    <property type="protein sequence ID" value="AJI77827.1"/>
    <property type="molecule type" value="Genomic_DNA"/>
</dbReference>
<gene>
    <name evidence="3" type="ORF">CSING_01330</name>
</gene>
<dbReference type="HOGENOM" id="CLU_104210_4_0_11"/>
<sequence length="114" mass="11530">MRRRQPGRLKPLGGEDGYATVVTAGIIAAVTSLLLAVAAVGAAVAARHTAQVAADLAAVAGAWDLAKGRDACSKAEEVAALNNARLDSCAVDDRDVEVTALIRGRSAIARAGPI</sequence>
<dbReference type="Pfam" id="PF13400">
    <property type="entry name" value="Tad"/>
    <property type="match status" value="1"/>
</dbReference>
<dbReference type="InterPro" id="IPR021202">
    <property type="entry name" value="Rv3654c-like"/>
</dbReference>
<evidence type="ECO:0000313" key="3">
    <source>
        <dbReference type="EMBL" id="AJI77827.1"/>
    </source>
</evidence>
<accession>A0A0B6EMR9</accession>
<evidence type="ECO:0000259" key="2">
    <source>
        <dbReference type="Pfam" id="PF13400"/>
    </source>
</evidence>
<keyword evidence="3" id="KW-0547">Nucleotide-binding</keyword>
<feature type="transmembrane region" description="Helical" evidence="1">
    <location>
        <begin position="21"/>
        <end position="46"/>
    </location>
</feature>
<dbReference type="InterPro" id="IPR028087">
    <property type="entry name" value="Tad_N"/>
</dbReference>
<dbReference type="KEGG" id="csx:CSING_01330"/>
<keyword evidence="1" id="KW-0812">Transmembrane</keyword>
<dbReference type="GO" id="GO:0004386">
    <property type="term" value="F:helicase activity"/>
    <property type="evidence" value="ECO:0007669"/>
    <property type="project" value="UniProtKB-KW"/>
</dbReference>
<feature type="domain" description="Putative Flp pilus-assembly TadG-like N-terminal" evidence="2">
    <location>
        <begin position="17"/>
        <end position="64"/>
    </location>
</feature>